<sequence length="123" mass="13523">MIAHNSSDNPSDSSSGKPVPGKEEGKKELNAFQFYEQEGFGTISGFMAERIGFLIDDFGEASLIAAMQESVLQGARNLKYVEAILLNPKKNSGDKKGGKFKMLRKMSLQEPYLKNTTSVPRFG</sequence>
<protein>
    <recommendedName>
        <fullName evidence="3">DnaB/C C-terminal domain-containing protein</fullName>
    </recommendedName>
</protein>
<evidence type="ECO:0000259" key="3">
    <source>
        <dbReference type="Pfam" id="PF07261"/>
    </source>
</evidence>
<dbReference type="EMBL" id="CP017080">
    <property type="protein sequence ID" value="AOH54513.1"/>
    <property type="molecule type" value="Genomic_DNA"/>
</dbReference>
<dbReference type="Proteomes" id="UP000077926">
    <property type="component" value="Chromosome"/>
</dbReference>
<feature type="compositionally biased region" description="Low complexity" evidence="2">
    <location>
        <begin position="1"/>
        <end position="19"/>
    </location>
</feature>
<dbReference type="AlphaFoldDB" id="A0A1B3XMT4"/>
<evidence type="ECO:0000313" key="5">
    <source>
        <dbReference type="Proteomes" id="UP000077926"/>
    </source>
</evidence>
<gene>
    <name evidence="4" type="ORF">ABE28_009125</name>
</gene>
<comment type="similarity">
    <text evidence="1">Belongs to the DnaB/DnaD family.</text>
</comment>
<dbReference type="InterPro" id="IPR034829">
    <property type="entry name" value="DnaD-like_sf"/>
</dbReference>
<evidence type="ECO:0000313" key="4">
    <source>
        <dbReference type="EMBL" id="AOH54513.1"/>
    </source>
</evidence>
<organism evidence="4 5">
    <name type="scientific">Peribacillus muralis</name>
    <dbReference type="NCBI Taxonomy" id="264697"/>
    <lineage>
        <taxon>Bacteria</taxon>
        <taxon>Bacillati</taxon>
        <taxon>Bacillota</taxon>
        <taxon>Bacilli</taxon>
        <taxon>Bacillales</taxon>
        <taxon>Bacillaceae</taxon>
        <taxon>Peribacillus</taxon>
    </lineage>
</organism>
<dbReference type="Gene3D" id="1.10.10.630">
    <property type="entry name" value="DnaD domain-like"/>
    <property type="match status" value="1"/>
</dbReference>
<dbReference type="KEGG" id="bmur:ABE28_009125"/>
<accession>A0A1B3XMT4</accession>
<reference evidence="4 5" key="1">
    <citation type="submission" date="2016-08" db="EMBL/GenBank/DDBJ databases">
        <title>Complete genome sequence of Bacillus muralis G25-68, a strain with toxicity to nematodes.</title>
        <authorList>
            <person name="Zheng Z."/>
        </authorList>
    </citation>
    <scope>NUCLEOTIDE SEQUENCE [LARGE SCALE GENOMIC DNA]</scope>
    <source>
        <strain evidence="4 5">G25-68</strain>
    </source>
</reference>
<dbReference type="STRING" id="264697.ABE28_009125"/>
<feature type="domain" description="DnaB/C C-terminal" evidence="3">
    <location>
        <begin position="32"/>
        <end position="91"/>
    </location>
</feature>
<keyword evidence="5" id="KW-1185">Reference proteome</keyword>
<dbReference type="SUPFAM" id="SSF158499">
    <property type="entry name" value="DnaD domain-like"/>
    <property type="match status" value="1"/>
</dbReference>
<feature type="region of interest" description="Disordered" evidence="2">
    <location>
        <begin position="1"/>
        <end position="24"/>
    </location>
</feature>
<dbReference type="InterPro" id="IPR006343">
    <property type="entry name" value="DnaB/C_C"/>
</dbReference>
<evidence type="ECO:0000256" key="2">
    <source>
        <dbReference type="SAM" id="MobiDB-lite"/>
    </source>
</evidence>
<name>A0A1B3XMT4_9BACI</name>
<evidence type="ECO:0000256" key="1">
    <source>
        <dbReference type="ARBA" id="ARBA00093462"/>
    </source>
</evidence>
<proteinExistence type="inferred from homology"/>
<dbReference type="Pfam" id="PF07261">
    <property type="entry name" value="DnaB_2"/>
    <property type="match status" value="1"/>
</dbReference>
<dbReference type="NCBIfam" id="TIGR01446">
    <property type="entry name" value="DnaD_dom"/>
    <property type="match status" value="1"/>
</dbReference>